<name>A0AAD7TT67_9APHY</name>
<sequence length="408" mass="45977">MSTRRNQSALAVAPQLHTVECRDDAARGRYDDGTKVAYQSSDKILLLDQPTFTNLRCLILENAHPSLSPKGLSPQDILDCLFQLRCVQNVTIRNMLPIVNTVAPPERPLHELPYIYKFVMEEHPLSMRYVLAHLKITPLVSLVSLTVGRLFPAEGDHPCSGLFPVLPQNTECLPMLQRLTRAELRCRPNDQFGEVVAEILDEDGKRARGRLSLRMRTQGVFPDTPVYHLDHPCELLFALYAALAFGPLTAASASLNTLVFEVDPITLTSERWGILFASYPALQHLVVRAIESRPRHFSTAWRFLDALVYRRQGRYVNCPGLQTIVLDQWANTDTLVAELEATLRNRFEGGAARLTELVVEQKPLPPGVVRRQTLGNEFLGGIDQEKYVRLLAQYVDKLSVTIDGRRYA</sequence>
<dbReference type="AlphaFoldDB" id="A0AAD7TT67"/>
<evidence type="ECO:0000313" key="2">
    <source>
        <dbReference type="Proteomes" id="UP001215151"/>
    </source>
</evidence>
<gene>
    <name evidence="1" type="ORF">ONZ51_g6441</name>
</gene>
<dbReference type="Proteomes" id="UP001215151">
    <property type="component" value="Unassembled WGS sequence"/>
</dbReference>
<accession>A0AAD7TT67</accession>
<keyword evidence="2" id="KW-1185">Reference proteome</keyword>
<evidence type="ECO:0000313" key="1">
    <source>
        <dbReference type="EMBL" id="KAJ8480785.1"/>
    </source>
</evidence>
<reference evidence="1" key="1">
    <citation type="submission" date="2022-11" db="EMBL/GenBank/DDBJ databases">
        <title>Genome Sequence of Cubamyces cubensis.</title>
        <authorList>
            <person name="Buettner E."/>
        </authorList>
    </citation>
    <scope>NUCLEOTIDE SEQUENCE</scope>
    <source>
        <strain evidence="1">MPL-01</strain>
    </source>
</reference>
<protein>
    <submittedName>
        <fullName evidence="1">Uncharacterized protein</fullName>
    </submittedName>
</protein>
<dbReference type="EMBL" id="JAPEVG010000154">
    <property type="protein sequence ID" value="KAJ8480785.1"/>
    <property type="molecule type" value="Genomic_DNA"/>
</dbReference>
<comment type="caution">
    <text evidence="1">The sequence shown here is derived from an EMBL/GenBank/DDBJ whole genome shotgun (WGS) entry which is preliminary data.</text>
</comment>
<proteinExistence type="predicted"/>
<organism evidence="1 2">
    <name type="scientific">Trametes cubensis</name>
    <dbReference type="NCBI Taxonomy" id="1111947"/>
    <lineage>
        <taxon>Eukaryota</taxon>
        <taxon>Fungi</taxon>
        <taxon>Dikarya</taxon>
        <taxon>Basidiomycota</taxon>
        <taxon>Agaricomycotina</taxon>
        <taxon>Agaricomycetes</taxon>
        <taxon>Polyporales</taxon>
        <taxon>Polyporaceae</taxon>
        <taxon>Trametes</taxon>
    </lineage>
</organism>